<protein>
    <recommendedName>
        <fullName evidence="1">DUF1330 domain-containing protein</fullName>
    </recommendedName>
</protein>
<dbReference type="InterPro" id="IPR010753">
    <property type="entry name" value="DUF1330"/>
</dbReference>
<evidence type="ECO:0000313" key="2">
    <source>
        <dbReference type="EMBL" id="VAW73496.1"/>
    </source>
</evidence>
<proteinExistence type="predicted"/>
<dbReference type="Gene3D" id="3.30.70.100">
    <property type="match status" value="1"/>
</dbReference>
<sequence>MSAFFVATVKVKDPEKFQEYAQKAGETMAPHGGEAVLRGKIDDVLIGHADHQAVGIVKFPSQDALSAWFHSDAYQKIVPLRDEAADMTIATYSVPV</sequence>
<accession>A0A3B0YYL0</accession>
<dbReference type="EMBL" id="UOFN01000016">
    <property type="protein sequence ID" value="VAW73496.1"/>
    <property type="molecule type" value="Genomic_DNA"/>
</dbReference>
<dbReference type="Pfam" id="PF07045">
    <property type="entry name" value="DUF1330"/>
    <property type="match status" value="1"/>
</dbReference>
<reference evidence="2" key="1">
    <citation type="submission" date="2018-06" db="EMBL/GenBank/DDBJ databases">
        <authorList>
            <person name="Zhirakovskaya E."/>
        </authorList>
    </citation>
    <scope>NUCLEOTIDE SEQUENCE</scope>
</reference>
<dbReference type="PANTHER" id="PTHR41521:SF4">
    <property type="entry name" value="BLR0684 PROTEIN"/>
    <property type="match status" value="1"/>
</dbReference>
<dbReference type="SUPFAM" id="SSF54909">
    <property type="entry name" value="Dimeric alpha+beta barrel"/>
    <property type="match status" value="1"/>
</dbReference>
<organism evidence="2">
    <name type="scientific">hydrothermal vent metagenome</name>
    <dbReference type="NCBI Taxonomy" id="652676"/>
    <lineage>
        <taxon>unclassified sequences</taxon>
        <taxon>metagenomes</taxon>
        <taxon>ecological metagenomes</taxon>
    </lineage>
</organism>
<feature type="domain" description="DUF1330" evidence="1">
    <location>
        <begin position="2"/>
        <end position="89"/>
    </location>
</feature>
<dbReference type="PANTHER" id="PTHR41521">
    <property type="match status" value="1"/>
</dbReference>
<gene>
    <name evidence="2" type="ORF">MNBD_GAMMA15-778</name>
</gene>
<dbReference type="InterPro" id="IPR011008">
    <property type="entry name" value="Dimeric_a/b-barrel"/>
</dbReference>
<name>A0A3B0YYL0_9ZZZZ</name>
<dbReference type="AlphaFoldDB" id="A0A3B0YYL0"/>
<evidence type="ECO:0000259" key="1">
    <source>
        <dbReference type="Pfam" id="PF07045"/>
    </source>
</evidence>